<accession>A0ABD0RJ84</accession>
<sequence>RPPTSTLELHSYSFASFLRPSSSVGFSFPPTPPWSSVTPYPLFGVALAHWLFVCTLGSSTSCSAF</sequence>
<proteinExistence type="predicted"/>
<protein>
    <submittedName>
        <fullName evidence="1">Uncharacterized protein</fullName>
    </submittedName>
</protein>
<gene>
    <name evidence="1" type="ORF">M9458_007129</name>
</gene>
<dbReference type="AlphaFoldDB" id="A0ABD0RJ84"/>
<comment type="caution">
    <text evidence="1">The sequence shown here is derived from an EMBL/GenBank/DDBJ whole genome shotgun (WGS) entry which is preliminary data.</text>
</comment>
<keyword evidence="2" id="KW-1185">Reference proteome</keyword>
<dbReference type="Proteomes" id="UP001529510">
    <property type="component" value="Unassembled WGS sequence"/>
</dbReference>
<dbReference type="EMBL" id="JAMKFB020000003">
    <property type="protein sequence ID" value="KAL0198589.1"/>
    <property type="molecule type" value="Genomic_DNA"/>
</dbReference>
<organism evidence="1 2">
    <name type="scientific">Cirrhinus mrigala</name>
    <name type="common">Mrigala</name>
    <dbReference type="NCBI Taxonomy" id="683832"/>
    <lineage>
        <taxon>Eukaryota</taxon>
        <taxon>Metazoa</taxon>
        <taxon>Chordata</taxon>
        <taxon>Craniata</taxon>
        <taxon>Vertebrata</taxon>
        <taxon>Euteleostomi</taxon>
        <taxon>Actinopterygii</taxon>
        <taxon>Neopterygii</taxon>
        <taxon>Teleostei</taxon>
        <taxon>Ostariophysi</taxon>
        <taxon>Cypriniformes</taxon>
        <taxon>Cyprinidae</taxon>
        <taxon>Labeoninae</taxon>
        <taxon>Labeonini</taxon>
        <taxon>Cirrhinus</taxon>
    </lineage>
</organism>
<feature type="non-terminal residue" evidence="1">
    <location>
        <position position="1"/>
    </location>
</feature>
<evidence type="ECO:0000313" key="1">
    <source>
        <dbReference type="EMBL" id="KAL0198589.1"/>
    </source>
</evidence>
<name>A0ABD0RJ84_CIRMR</name>
<evidence type="ECO:0000313" key="2">
    <source>
        <dbReference type="Proteomes" id="UP001529510"/>
    </source>
</evidence>
<reference evidence="1 2" key="1">
    <citation type="submission" date="2024-05" db="EMBL/GenBank/DDBJ databases">
        <title>Genome sequencing and assembly of Indian major carp, Cirrhinus mrigala (Hamilton, 1822).</title>
        <authorList>
            <person name="Mohindra V."/>
            <person name="Chowdhury L.M."/>
            <person name="Lal K."/>
            <person name="Jena J.K."/>
        </authorList>
    </citation>
    <scope>NUCLEOTIDE SEQUENCE [LARGE SCALE GENOMIC DNA]</scope>
    <source>
        <strain evidence="1">CM1030</strain>
        <tissue evidence="1">Blood</tissue>
    </source>
</reference>
<feature type="non-terminal residue" evidence="1">
    <location>
        <position position="65"/>
    </location>
</feature>